<dbReference type="AlphaFoldDB" id="A0A7H0VFW2"/>
<keyword evidence="4" id="KW-1185">Reference proteome</keyword>
<feature type="transmembrane region" description="Helical" evidence="1">
    <location>
        <begin position="30"/>
        <end position="52"/>
    </location>
</feature>
<dbReference type="GO" id="GO:0003677">
    <property type="term" value="F:DNA binding"/>
    <property type="evidence" value="ECO:0007669"/>
    <property type="project" value="InterPro"/>
</dbReference>
<dbReference type="Pfam" id="PF04397">
    <property type="entry name" value="LytTR"/>
    <property type="match status" value="1"/>
</dbReference>
<dbReference type="InterPro" id="IPR046947">
    <property type="entry name" value="LytR-like"/>
</dbReference>
<feature type="transmembrane region" description="Helical" evidence="1">
    <location>
        <begin position="7"/>
        <end position="24"/>
    </location>
</feature>
<keyword evidence="1" id="KW-1133">Transmembrane helix</keyword>
<reference evidence="3 4" key="1">
    <citation type="submission" date="2020-08" db="EMBL/GenBank/DDBJ databases">
        <title>Croceimicrobium hydrocarbonivorans gen. nov., sp. nov., a novel marine bacterium isolated from a bacterial consortium that degrades polyethylene terephthalate.</title>
        <authorList>
            <person name="Liu R."/>
        </authorList>
    </citation>
    <scope>NUCLEOTIDE SEQUENCE [LARGE SCALE GENOMIC DNA]</scope>
    <source>
        <strain evidence="3 4">A20-9</strain>
    </source>
</reference>
<evidence type="ECO:0000313" key="4">
    <source>
        <dbReference type="Proteomes" id="UP000516305"/>
    </source>
</evidence>
<dbReference type="RefSeq" id="WP_210759137.1">
    <property type="nucleotide sequence ID" value="NZ_CP060139.1"/>
</dbReference>
<proteinExistence type="predicted"/>
<dbReference type="SMART" id="SM00850">
    <property type="entry name" value="LytTR"/>
    <property type="match status" value="1"/>
</dbReference>
<dbReference type="PROSITE" id="PS50930">
    <property type="entry name" value="HTH_LYTTR"/>
    <property type="match status" value="1"/>
</dbReference>
<evidence type="ECO:0000259" key="2">
    <source>
        <dbReference type="PROSITE" id="PS50930"/>
    </source>
</evidence>
<feature type="transmembrane region" description="Helical" evidence="1">
    <location>
        <begin position="64"/>
        <end position="86"/>
    </location>
</feature>
<dbReference type="KEGG" id="chyd:H4K34_01850"/>
<protein>
    <submittedName>
        <fullName evidence="3">LytTR family transcriptional regulator</fullName>
    </submittedName>
</protein>
<keyword evidence="1" id="KW-0472">Membrane</keyword>
<gene>
    <name evidence="3" type="ORF">H4K34_01850</name>
</gene>
<dbReference type="Gene3D" id="2.40.50.1020">
    <property type="entry name" value="LytTr DNA-binding domain"/>
    <property type="match status" value="1"/>
</dbReference>
<dbReference type="EMBL" id="CP060139">
    <property type="protein sequence ID" value="QNR24610.1"/>
    <property type="molecule type" value="Genomic_DNA"/>
</dbReference>
<accession>A0A7H0VFW2</accession>
<organism evidence="3 4">
    <name type="scientific">Croceimicrobium hydrocarbonivorans</name>
    <dbReference type="NCBI Taxonomy" id="2761580"/>
    <lineage>
        <taxon>Bacteria</taxon>
        <taxon>Pseudomonadati</taxon>
        <taxon>Bacteroidota</taxon>
        <taxon>Flavobacteriia</taxon>
        <taxon>Flavobacteriales</taxon>
        <taxon>Owenweeksiaceae</taxon>
        <taxon>Croceimicrobium</taxon>
    </lineage>
</organism>
<dbReference type="GO" id="GO:0000156">
    <property type="term" value="F:phosphorelay response regulator activity"/>
    <property type="evidence" value="ECO:0007669"/>
    <property type="project" value="InterPro"/>
</dbReference>
<keyword evidence="1" id="KW-0812">Transmembrane</keyword>
<feature type="transmembrane region" description="Helical" evidence="1">
    <location>
        <begin position="98"/>
        <end position="119"/>
    </location>
</feature>
<evidence type="ECO:0000313" key="3">
    <source>
        <dbReference type="EMBL" id="QNR24610.1"/>
    </source>
</evidence>
<dbReference type="PANTHER" id="PTHR37299">
    <property type="entry name" value="TRANSCRIPTIONAL REGULATOR-RELATED"/>
    <property type="match status" value="1"/>
</dbReference>
<sequence length="241" mass="28728">MKVLKQISFWLIALLIMTLIYQSLLGSFSAALMLATFLLPGAALMNYGLLLWRRSQSNWRWLHLFYLLLFSLYFEWLGMVGAYWFIFELQFDRLPKVLVNPLFLWLYMLFFTLVQDRLFRPTKVEKEREAGPLWFELISDRKQIKIDLRKLLYIESKNEQCTFFMEQEQLQTRERISQLEERLPQGFLRVHRSFIINPEQAQSIHPTEVSIGGTEIPVSRSYKSRVQDYLQQIEALSLNAE</sequence>
<dbReference type="Proteomes" id="UP000516305">
    <property type="component" value="Chromosome"/>
</dbReference>
<dbReference type="PANTHER" id="PTHR37299:SF1">
    <property type="entry name" value="STAGE 0 SPORULATION PROTEIN A HOMOLOG"/>
    <property type="match status" value="1"/>
</dbReference>
<dbReference type="InterPro" id="IPR007492">
    <property type="entry name" value="LytTR_DNA-bd_dom"/>
</dbReference>
<evidence type="ECO:0000256" key="1">
    <source>
        <dbReference type="SAM" id="Phobius"/>
    </source>
</evidence>
<feature type="domain" description="HTH LytTR-type" evidence="2">
    <location>
        <begin position="135"/>
        <end position="232"/>
    </location>
</feature>
<name>A0A7H0VFW2_9FLAO</name>